<dbReference type="EMBL" id="MGEP01000005">
    <property type="protein sequence ID" value="OGL87498.1"/>
    <property type="molecule type" value="Genomic_DNA"/>
</dbReference>
<dbReference type="Proteomes" id="UP000178723">
    <property type="component" value="Unassembled WGS sequence"/>
</dbReference>
<organism evidence="1 2">
    <name type="scientific">Candidatus Uhrbacteria bacterium RIFCSPLOWO2_02_FULL_48_12</name>
    <dbReference type="NCBI Taxonomy" id="1802407"/>
    <lineage>
        <taxon>Bacteria</taxon>
        <taxon>Candidatus Uhriibacteriota</taxon>
    </lineage>
</organism>
<proteinExistence type="predicted"/>
<accession>A0A1F7VBI5</accession>
<dbReference type="STRING" id="1802407.A3I40_02355"/>
<reference evidence="1 2" key="1">
    <citation type="journal article" date="2016" name="Nat. Commun.">
        <title>Thousands of microbial genomes shed light on interconnected biogeochemical processes in an aquifer system.</title>
        <authorList>
            <person name="Anantharaman K."/>
            <person name="Brown C.T."/>
            <person name="Hug L.A."/>
            <person name="Sharon I."/>
            <person name="Castelle C.J."/>
            <person name="Probst A.J."/>
            <person name="Thomas B.C."/>
            <person name="Singh A."/>
            <person name="Wilkins M.J."/>
            <person name="Karaoz U."/>
            <person name="Brodie E.L."/>
            <person name="Williams K.H."/>
            <person name="Hubbard S.S."/>
            <person name="Banfield J.F."/>
        </authorList>
    </citation>
    <scope>NUCLEOTIDE SEQUENCE [LARGE SCALE GENOMIC DNA]</scope>
</reference>
<protein>
    <submittedName>
        <fullName evidence="1">Uncharacterized protein</fullName>
    </submittedName>
</protein>
<comment type="caution">
    <text evidence="1">The sequence shown here is derived from an EMBL/GenBank/DDBJ whole genome shotgun (WGS) entry which is preliminary data.</text>
</comment>
<gene>
    <name evidence="1" type="ORF">A3I40_02355</name>
</gene>
<sequence length="65" mass="7291">MIVYNHTKVNSKAKTTISGGFCGDHFVSKIFFSQNAESPTDFFVQNSIQIGRRAKRGGFQFLALF</sequence>
<evidence type="ECO:0000313" key="2">
    <source>
        <dbReference type="Proteomes" id="UP000178723"/>
    </source>
</evidence>
<evidence type="ECO:0000313" key="1">
    <source>
        <dbReference type="EMBL" id="OGL87498.1"/>
    </source>
</evidence>
<name>A0A1F7VBI5_9BACT</name>
<dbReference type="AlphaFoldDB" id="A0A1F7VBI5"/>